<dbReference type="PANTHER" id="PTHR42305">
    <property type="entry name" value="MEMBRANE PROTEIN RV1733C-RELATED"/>
    <property type="match status" value="1"/>
</dbReference>
<dbReference type="EMBL" id="CP000432">
    <property type="protein sequence ID" value="ABG99369.1"/>
    <property type="molecule type" value="Genomic_DNA"/>
</dbReference>
<dbReference type="AlphaFoldDB" id="Q0RZB7"/>
<dbReference type="Proteomes" id="UP000008710">
    <property type="component" value="Plasmid pRHL1"/>
</dbReference>
<dbReference type="HOGENOM" id="CLU_084215_0_0_11"/>
<dbReference type="PATRIC" id="fig|101510.16.peg.7669"/>
<keyword evidence="1" id="KW-0472">Membrane</keyword>
<dbReference type="InterPro" id="IPR039708">
    <property type="entry name" value="MT1774/Rv1733c-like"/>
</dbReference>
<protein>
    <recommendedName>
        <fullName evidence="4">Transmembrane protein</fullName>
    </recommendedName>
</protein>
<dbReference type="PANTHER" id="PTHR42305:SF1">
    <property type="entry name" value="MEMBRANE PROTEIN RV1733C-RELATED"/>
    <property type="match status" value="1"/>
</dbReference>
<name>Q0RZB7_RHOJR</name>
<dbReference type="KEGG" id="rha:RHA1_ro08325"/>
<reference evidence="3" key="1">
    <citation type="journal article" date="2006" name="Proc. Natl. Acad. Sci. U.S.A.">
        <title>The complete genome of Rhodococcus sp. RHA1 provides insights into a catabolic powerhouse.</title>
        <authorList>
            <person name="McLeod M.P."/>
            <person name="Warren R.L."/>
            <person name="Hsiao W.W.L."/>
            <person name="Araki N."/>
            <person name="Myhre M."/>
            <person name="Fernandes C."/>
            <person name="Miyazawa D."/>
            <person name="Wong W."/>
            <person name="Lillquist A.L."/>
            <person name="Wang D."/>
            <person name="Dosanjh M."/>
            <person name="Hara H."/>
            <person name="Petrescu A."/>
            <person name="Morin R.D."/>
            <person name="Yang G."/>
            <person name="Stott J.M."/>
            <person name="Schein J.E."/>
            <person name="Shin H."/>
            <person name="Smailus D."/>
            <person name="Siddiqui A.S."/>
            <person name="Marra M.A."/>
            <person name="Jones S.J.M."/>
            <person name="Holt R."/>
            <person name="Brinkman F.S.L."/>
            <person name="Miyauchi K."/>
            <person name="Fukuda M."/>
            <person name="Davies J.E."/>
            <person name="Mohn W.W."/>
            <person name="Eltis L.D."/>
        </authorList>
    </citation>
    <scope>NUCLEOTIDE SEQUENCE [LARGE SCALE GENOMIC DNA]</scope>
    <source>
        <strain evidence="3">RHA1</strain>
    </source>
</reference>
<organism evidence="2 3">
    <name type="scientific">Rhodococcus jostii (strain RHA1)</name>
    <dbReference type="NCBI Taxonomy" id="101510"/>
    <lineage>
        <taxon>Bacteria</taxon>
        <taxon>Bacillati</taxon>
        <taxon>Actinomycetota</taxon>
        <taxon>Actinomycetes</taxon>
        <taxon>Mycobacteriales</taxon>
        <taxon>Nocardiaceae</taxon>
        <taxon>Rhodococcus</taxon>
    </lineage>
</organism>
<evidence type="ECO:0000313" key="2">
    <source>
        <dbReference type="EMBL" id="ABG99369.1"/>
    </source>
</evidence>
<keyword evidence="1" id="KW-0812">Transmembrane</keyword>
<proteinExistence type="predicted"/>
<geneLocation type="plasmid" evidence="2 3">
    <name>pRHL1</name>
</geneLocation>
<accession>Q0RZB7</accession>
<dbReference type="RefSeq" id="WP_011599201.1">
    <property type="nucleotide sequence ID" value="NC_008269.1"/>
</dbReference>
<evidence type="ECO:0000313" key="3">
    <source>
        <dbReference type="Proteomes" id="UP000008710"/>
    </source>
</evidence>
<sequence>MMRHPAPVPAPVRWWRLRPWSRNRLMRGGDRAEAVALLVTAMVLAALVPFAASFGTATYTRMQRQAEIVRTTVRPVPAVLLGDAHPAAHIEASLQHPEPGDSALARWSAAGRERTGVVPTAAGATAGQTVTVLVDAAGNLADPGRSGTQNAAVAVTAACGVWALGAGVANLVLVGLHRILLRQRMRRWDREWSRFGADPGQS</sequence>
<feature type="transmembrane region" description="Helical" evidence="1">
    <location>
        <begin position="160"/>
        <end position="181"/>
    </location>
</feature>
<evidence type="ECO:0008006" key="4">
    <source>
        <dbReference type="Google" id="ProtNLM"/>
    </source>
</evidence>
<gene>
    <name evidence="2" type="ordered locus">RHA1_ro08325</name>
</gene>
<keyword evidence="1" id="KW-1133">Transmembrane helix</keyword>
<dbReference type="OrthoDB" id="4482438at2"/>
<keyword evidence="2" id="KW-0614">Plasmid</keyword>
<evidence type="ECO:0000256" key="1">
    <source>
        <dbReference type="SAM" id="Phobius"/>
    </source>
</evidence>